<name>A0A7J4ZVU3_9BACT</name>
<evidence type="ECO:0000313" key="8">
    <source>
        <dbReference type="Proteomes" id="UP000420562"/>
    </source>
</evidence>
<dbReference type="InterPro" id="IPR009051">
    <property type="entry name" value="Helical_ferredxn"/>
</dbReference>
<sequence length="193" mass="21348">MSLQGPPMDNAKLVNITDNCTECGLCADSCRLLTESEESPAAMVKRGVTLSEALSCSFCGACEAVCPQGVSPMAMFAAKRREAVDSGEFAVEEFRYLYPDRENNVMSMYRKQCGIDYRDLEASGEATTCFFPGCTLMTYSPGLTREVFKRLKDGGVCQAIWTDCCGKLLEQLGLQQRLENAQERLKKLCVNIR</sequence>
<dbReference type="PROSITE" id="PS51379">
    <property type="entry name" value="4FE4S_FER_2"/>
    <property type="match status" value="2"/>
</dbReference>
<gene>
    <name evidence="7" type="ORF">F6V25_03180</name>
</gene>
<dbReference type="RefSeq" id="WP_151127143.1">
    <property type="nucleotide sequence ID" value="NZ_VZQZ01000001.1"/>
</dbReference>
<evidence type="ECO:0000256" key="3">
    <source>
        <dbReference type="ARBA" id="ARBA00023002"/>
    </source>
</evidence>
<evidence type="ECO:0000256" key="2">
    <source>
        <dbReference type="ARBA" id="ARBA00022723"/>
    </source>
</evidence>
<dbReference type="PROSITE" id="PS00198">
    <property type="entry name" value="4FE4S_FER_1"/>
    <property type="match status" value="1"/>
</dbReference>
<protein>
    <submittedName>
        <fullName evidence="7">(Fe-S)-binding protein</fullName>
    </submittedName>
</protein>
<dbReference type="InterPro" id="IPR051460">
    <property type="entry name" value="HdrC_iron-sulfur_subunit"/>
</dbReference>
<keyword evidence="3" id="KW-0560">Oxidoreductase</keyword>
<keyword evidence="5" id="KW-0411">Iron-sulfur</keyword>
<dbReference type="InterPro" id="IPR017896">
    <property type="entry name" value="4Fe4S_Fe-S-bd"/>
</dbReference>
<comment type="caution">
    <text evidence="7">The sequence shown here is derived from an EMBL/GenBank/DDBJ whole genome shotgun (WGS) entry which is preliminary data.</text>
</comment>
<dbReference type="GO" id="GO:0046872">
    <property type="term" value="F:metal ion binding"/>
    <property type="evidence" value="ECO:0007669"/>
    <property type="project" value="UniProtKB-KW"/>
</dbReference>
<dbReference type="PANTHER" id="PTHR43255:SF1">
    <property type="entry name" value="IRON-SULFUR-BINDING OXIDOREDUCTASE FADF-RELATED"/>
    <property type="match status" value="1"/>
</dbReference>
<dbReference type="EMBL" id="VZQZ01000001">
    <property type="protein sequence ID" value="KAB0667714.1"/>
    <property type="molecule type" value="Genomic_DNA"/>
</dbReference>
<dbReference type="SUPFAM" id="SSF46548">
    <property type="entry name" value="alpha-helical ferredoxin"/>
    <property type="match status" value="1"/>
</dbReference>
<dbReference type="AlphaFoldDB" id="A0A7J4ZVU3"/>
<dbReference type="Pfam" id="PF13183">
    <property type="entry name" value="Fer4_8"/>
    <property type="match status" value="1"/>
</dbReference>
<proteinExistence type="predicted"/>
<evidence type="ECO:0000256" key="1">
    <source>
        <dbReference type="ARBA" id="ARBA00022485"/>
    </source>
</evidence>
<evidence type="ECO:0000259" key="6">
    <source>
        <dbReference type="PROSITE" id="PS51379"/>
    </source>
</evidence>
<dbReference type="Proteomes" id="UP000420562">
    <property type="component" value="Unassembled WGS sequence"/>
</dbReference>
<reference evidence="7 8" key="1">
    <citation type="submission" date="2019-09" db="EMBL/GenBank/DDBJ databases">
        <title>Geobacter sp. Red96, a novel strain isolated from paddy soil.</title>
        <authorList>
            <person name="Xu Z."/>
            <person name="Masuda Y."/>
            <person name="Itoh H."/>
            <person name="Senoo K."/>
        </authorList>
    </citation>
    <scope>NUCLEOTIDE SEQUENCE [LARGE SCALE GENOMIC DNA]</scope>
    <source>
        <strain evidence="7 8">Red96</strain>
    </source>
</reference>
<evidence type="ECO:0000256" key="4">
    <source>
        <dbReference type="ARBA" id="ARBA00023004"/>
    </source>
</evidence>
<feature type="domain" description="4Fe-4S ferredoxin-type" evidence="6">
    <location>
        <begin position="46"/>
        <end position="76"/>
    </location>
</feature>
<evidence type="ECO:0000313" key="7">
    <source>
        <dbReference type="EMBL" id="KAB0667714.1"/>
    </source>
</evidence>
<keyword evidence="8" id="KW-1185">Reference proteome</keyword>
<dbReference type="PANTHER" id="PTHR43255">
    <property type="entry name" value="IRON-SULFUR-BINDING OXIDOREDUCTASE FADF-RELATED-RELATED"/>
    <property type="match status" value="1"/>
</dbReference>
<evidence type="ECO:0000256" key="5">
    <source>
        <dbReference type="ARBA" id="ARBA00023014"/>
    </source>
</evidence>
<organism evidence="7 8">
    <name type="scientific">Oryzomonas japonica</name>
    <dbReference type="NCBI Taxonomy" id="2603858"/>
    <lineage>
        <taxon>Bacteria</taxon>
        <taxon>Pseudomonadati</taxon>
        <taxon>Thermodesulfobacteriota</taxon>
        <taxon>Desulfuromonadia</taxon>
        <taxon>Geobacterales</taxon>
        <taxon>Geobacteraceae</taxon>
        <taxon>Oryzomonas</taxon>
    </lineage>
</organism>
<accession>A0A7J4ZVU3</accession>
<dbReference type="GO" id="GO:0051539">
    <property type="term" value="F:4 iron, 4 sulfur cluster binding"/>
    <property type="evidence" value="ECO:0007669"/>
    <property type="project" value="UniProtKB-KW"/>
</dbReference>
<dbReference type="Gene3D" id="1.10.1060.10">
    <property type="entry name" value="Alpha-helical ferredoxin"/>
    <property type="match status" value="1"/>
</dbReference>
<feature type="domain" description="4Fe-4S ferredoxin-type" evidence="6">
    <location>
        <begin position="10"/>
        <end position="38"/>
    </location>
</feature>
<dbReference type="GO" id="GO:0005886">
    <property type="term" value="C:plasma membrane"/>
    <property type="evidence" value="ECO:0007669"/>
    <property type="project" value="TreeGrafter"/>
</dbReference>
<keyword evidence="4" id="KW-0408">Iron</keyword>
<dbReference type="InterPro" id="IPR017900">
    <property type="entry name" value="4Fe4S_Fe_S_CS"/>
</dbReference>
<keyword evidence="2" id="KW-0479">Metal-binding</keyword>
<keyword evidence="1" id="KW-0004">4Fe-4S</keyword>
<dbReference type="GO" id="GO:0016491">
    <property type="term" value="F:oxidoreductase activity"/>
    <property type="evidence" value="ECO:0007669"/>
    <property type="project" value="UniProtKB-KW"/>
</dbReference>